<evidence type="ECO:0000313" key="1">
    <source>
        <dbReference type="EMBL" id="CAI5798682.1"/>
    </source>
</evidence>
<protein>
    <submittedName>
        <fullName evidence="1">Uncharacterized protein</fullName>
    </submittedName>
</protein>
<dbReference type="AlphaFoldDB" id="A0AA35PVV1"/>
<gene>
    <name evidence="1" type="ORF">PODLI_1B034860</name>
</gene>
<organism evidence="1 2">
    <name type="scientific">Podarcis lilfordi</name>
    <name type="common">Lilford's wall lizard</name>
    <dbReference type="NCBI Taxonomy" id="74358"/>
    <lineage>
        <taxon>Eukaryota</taxon>
        <taxon>Metazoa</taxon>
        <taxon>Chordata</taxon>
        <taxon>Craniata</taxon>
        <taxon>Vertebrata</taxon>
        <taxon>Euteleostomi</taxon>
        <taxon>Lepidosauria</taxon>
        <taxon>Squamata</taxon>
        <taxon>Bifurcata</taxon>
        <taxon>Unidentata</taxon>
        <taxon>Episquamata</taxon>
        <taxon>Laterata</taxon>
        <taxon>Lacertibaenia</taxon>
        <taxon>Lacertidae</taxon>
        <taxon>Podarcis</taxon>
    </lineage>
</organism>
<accession>A0AA35PVV1</accession>
<evidence type="ECO:0000313" key="2">
    <source>
        <dbReference type="Proteomes" id="UP001178461"/>
    </source>
</evidence>
<name>A0AA35PVV1_9SAUR</name>
<keyword evidence="2" id="KW-1185">Reference proteome</keyword>
<proteinExistence type="predicted"/>
<sequence length="126" mass="13568">MWDIFCRVPLPCSSLHTAQRGQRQAQCCTVSSVAPCLNGSLPLGSLASSRVLCLEGELREDAAAAYSALICTTSQSERTRYGQVGDKYLEQVGSDPLLGQLSFSPPHPWSCRILGTAVLHQRSCLG</sequence>
<dbReference type="Proteomes" id="UP001178461">
    <property type="component" value="Chromosome 18"/>
</dbReference>
<reference evidence="1" key="1">
    <citation type="submission" date="2022-12" db="EMBL/GenBank/DDBJ databases">
        <authorList>
            <person name="Alioto T."/>
            <person name="Alioto T."/>
            <person name="Gomez Garrido J."/>
        </authorList>
    </citation>
    <scope>NUCLEOTIDE SEQUENCE</scope>
</reference>
<dbReference type="EMBL" id="OX395144">
    <property type="protein sequence ID" value="CAI5798682.1"/>
    <property type="molecule type" value="Genomic_DNA"/>
</dbReference>